<protein>
    <recommendedName>
        <fullName evidence="3">Short-chain dehydrogenase</fullName>
    </recommendedName>
</protein>
<dbReference type="SUPFAM" id="SSF51735">
    <property type="entry name" value="NAD(P)-binding Rossmann-fold domains"/>
    <property type="match status" value="1"/>
</dbReference>
<evidence type="ECO:0000313" key="1">
    <source>
        <dbReference type="EMBL" id="KAE8239908.1"/>
    </source>
</evidence>
<feature type="non-terminal residue" evidence="1">
    <location>
        <position position="1"/>
    </location>
</feature>
<dbReference type="Gene3D" id="3.40.50.720">
    <property type="entry name" value="NAD(P)-binding Rossmann-like Domain"/>
    <property type="match status" value="1"/>
</dbReference>
<dbReference type="Proteomes" id="UP000077684">
    <property type="component" value="Unassembled WGS sequence"/>
</dbReference>
<comment type="caution">
    <text evidence="1">The sequence shown here is derived from an EMBL/GenBank/DDBJ whole genome shotgun (WGS) entry which is preliminary data.</text>
</comment>
<dbReference type="InterPro" id="IPR052184">
    <property type="entry name" value="SDR_enzymes"/>
</dbReference>
<dbReference type="PANTHER" id="PTHR45458:SF3">
    <property type="entry name" value="CHAIN DEHYDROGENASE (ATSC), PUTATIVE-RELATED"/>
    <property type="match status" value="1"/>
</dbReference>
<accession>A0A8X7ML24</accession>
<sequence>NAAASKFDSLDLLVVSGAIGDGNALTSISPDEHRNFYNTNVIGPLTAVQAFLPALRKGKQKTIVFVTSGLGSIGINIDNARRPADQRIPFSKSPYAATKAALNLLGISLYSELSEEGFSIILIHPGVVRTDMANGLIEQMEKQGLQHPIKFITVDESADGIVKTVQAHIASGKSDVKHVSYDGTELSR</sequence>
<dbReference type="GO" id="GO:0016616">
    <property type="term" value="F:oxidoreductase activity, acting on the CH-OH group of donors, NAD or NADP as acceptor"/>
    <property type="evidence" value="ECO:0007669"/>
    <property type="project" value="TreeGrafter"/>
</dbReference>
<dbReference type="Pfam" id="PF13561">
    <property type="entry name" value="adh_short_C2"/>
    <property type="match status" value="1"/>
</dbReference>
<keyword evidence="2" id="KW-1185">Reference proteome</keyword>
<dbReference type="PRINTS" id="PR00081">
    <property type="entry name" value="GDHRDH"/>
</dbReference>
<organism evidence="1 2">
    <name type="scientific">Tilletia controversa</name>
    <name type="common">dwarf bunt fungus</name>
    <dbReference type="NCBI Taxonomy" id="13291"/>
    <lineage>
        <taxon>Eukaryota</taxon>
        <taxon>Fungi</taxon>
        <taxon>Dikarya</taxon>
        <taxon>Basidiomycota</taxon>
        <taxon>Ustilaginomycotina</taxon>
        <taxon>Exobasidiomycetes</taxon>
        <taxon>Tilletiales</taxon>
        <taxon>Tilletiaceae</taxon>
        <taxon>Tilletia</taxon>
    </lineage>
</organism>
<dbReference type="AlphaFoldDB" id="A0A8X7ML24"/>
<proteinExistence type="predicted"/>
<dbReference type="PANTHER" id="PTHR45458">
    <property type="entry name" value="SHORT-CHAIN DEHYDROGENASE/REDUCTASE SDR"/>
    <property type="match status" value="1"/>
</dbReference>
<dbReference type="EMBL" id="LWDE02001565">
    <property type="protein sequence ID" value="KAE8239908.1"/>
    <property type="molecule type" value="Genomic_DNA"/>
</dbReference>
<gene>
    <name evidence="1" type="ORF">A4X06_0g7981</name>
</gene>
<dbReference type="InterPro" id="IPR036291">
    <property type="entry name" value="NAD(P)-bd_dom_sf"/>
</dbReference>
<evidence type="ECO:0000313" key="2">
    <source>
        <dbReference type="Proteomes" id="UP000077684"/>
    </source>
</evidence>
<name>A0A8X7ML24_9BASI</name>
<reference evidence="1" key="2">
    <citation type="journal article" date="2019" name="IMA Fungus">
        <title>Genome sequencing and comparison of five Tilletia species to identify candidate genes for the detection of regulated species infecting wheat.</title>
        <authorList>
            <person name="Nguyen H.D.T."/>
            <person name="Sultana T."/>
            <person name="Kesanakurti P."/>
            <person name="Hambleton S."/>
        </authorList>
    </citation>
    <scope>NUCLEOTIDE SEQUENCE</scope>
    <source>
        <strain evidence="1">DAOMC 236426</strain>
    </source>
</reference>
<dbReference type="InterPro" id="IPR002347">
    <property type="entry name" value="SDR_fam"/>
</dbReference>
<evidence type="ECO:0008006" key="3">
    <source>
        <dbReference type="Google" id="ProtNLM"/>
    </source>
</evidence>
<reference evidence="1" key="1">
    <citation type="submission" date="2016-04" db="EMBL/GenBank/DDBJ databases">
        <authorList>
            <person name="Nguyen H.D."/>
            <person name="Samba Siva P."/>
            <person name="Cullis J."/>
            <person name="Levesque C.A."/>
            <person name="Hambleton S."/>
        </authorList>
    </citation>
    <scope>NUCLEOTIDE SEQUENCE</scope>
    <source>
        <strain evidence="1">DAOMC 236426</strain>
    </source>
</reference>